<dbReference type="AlphaFoldDB" id="A0A1H1YMC1"/>
<gene>
    <name evidence="1" type="ORF">SAMN04489834_3137</name>
</gene>
<dbReference type="RefSeq" id="WP_083364866.1">
    <property type="nucleotide sequence ID" value="NZ_LT629742.1"/>
</dbReference>
<dbReference type="OrthoDB" id="3987726at2"/>
<keyword evidence="1" id="KW-0946">Virion</keyword>
<protein>
    <submittedName>
        <fullName evidence="1">p22 coat protein-gene protein 5</fullName>
    </submittedName>
</protein>
<reference evidence="2" key="1">
    <citation type="submission" date="2016-10" db="EMBL/GenBank/DDBJ databases">
        <authorList>
            <person name="Varghese N."/>
            <person name="Submissions S."/>
        </authorList>
    </citation>
    <scope>NUCLEOTIDE SEQUENCE [LARGE SCALE GENOMIC DNA]</scope>
    <source>
        <strain evidence="2">DSM 21772</strain>
    </source>
</reference>
<dbReference type="Proteomes" id="UP000181956">
    <property type="component" value="Chromosome I"/>
</dbReference>
<keyword evidence="1" id="KW-0167">Capsid protein</keyword>
<dbReference type="STRING" id="412690.SAMN04489834_3137"/>
<organism evidence="1 2">
    <name type="scientific">Microterricola viridarii</name>
    <dbReference type="NCBI Taxonomy" id="412690"/>
    <lineage>
        <taxon>Bacteria</taxon>
        <taxon>Bacillati</taxon>
        <taxon>Actinomycetota</taxon>
        <taxon>Actinomycetes</taxon>
        <taxon>Micrococcales</taxon>
        <taxon>Microbacteriaceae</taxon>
        <taxon>Microterricola</taxon>
    </lineage>
</organism>
<dbReference type="EMBL" id="LT629742">
    <property type="protein sequence ID" value="SDT22541.1"/>
    <property type="molecule type" value="Genomic_DNA"/>
</dbReference>
<name>A0A1H1YMC1_9MICO</name>
<accession>A0A1H1YMC1</accession>
<evidence type="ECO:0000313" key="1">
    <source>
        <dbReference type="EMBL" id="SDT22541.1"/>
    </source>
</evidence>
<evidence type="ECO:0000313" key="2">
    <source>
        <dbReference type="Proteomes" id="UP000181956"/>
    </source>
</evidence>
<proteinExistence type="predicted"/>
<keyword evidence="2" id="KW-1185">Reference proteome</keyword>
<sequence>MANKFLTPNVIAAQALATLYETTHMLPLVYTDVTSEFATQKIGNTINVRKPAVFEAKLFDRAQGIQPQDATEGDIPVVLDKIADVSFVVTSEDLTLEIEKFEEQLLTSAMGAISQHIDRAILGLRSTVTQTVGVAAGLEWDKPESLIDAGRILDINKVSPSDRYSVVGPTTKAKWLNTDLLKQADKSGSTEALRQGSIGKDLFGFESYWTQNVGQAPVPGVTGDPTTEVNLAFHKTAFAFASAPLEIAPGSNAAVVNYKGISIRVAYDYDIKYKHTVVSLDTLYGVKTLDAKRAVLINGANQA</sequence>